<dbReference type="UniPathway" id="UPA00115">
    <property type="reaction ID" value="UER00408"/>
</dbReference>
<gene>
    <name evidence="7" type="primary">zwf</name>
    <name evidence="10" type="ORF">OO7_02461</name>
</gene>
<dbReference type="GO" id="GO:0009051">
    <property type="term" value="P:pentose-phosphate shunt, oxidative branch"/>
    <property type="evidence" value="ECO:0007669"/>
    <property type="project" value="TreeGrafter"/>
</dbReference>
<dbReference type="InterPro" id="IPR022675">
    <property type="entry name" value="G6P_DH_C"/>
</dbReference>
<feature type="binding site" evidence="7">
    <location>
        <begin position="11"/>
        <end position="18"/>
    </location>
    <ligand>
        <name>NADP(+)</name>
        <dbReference type="ChEBI" id="CHEBI:58349"/>
    </ligand>
</feature>
<dbReference type="RefSeq" id="WP_008914373.1">
    <property type="nucleotide sequence ID" value="NZ_CM001773.1"/>
</dbReference>
<feature type="binding site" evidence="7">
    <location>
        <position position="332"/>
    </location>
    <ligand>
        <name>substrate</name>
    </ligand>
</feature>
<dbReference type="SUPFAM" id="SSF55347">
    <property type="entry name" value="Glyceraldehyde-3-phosphate dehydrogenase-like, C-terminal domain"/>
    <property type="match status" value="1"/>
</dbReference>
<dbReference type="OrthoDB" id="9802739at2"/>
<keyword evidence="3 7" id="KW-0313">Glucose metabolism</keyword>
<comment type="caution">
    <text evidence="7">Lacks conserved residue(s) required for the propagation of feature annotation.</text>
</comment>
<keyword evidence="5 7" id="KW-0560">Oxidoreductase</keyword>
<evidence type="ECO:0000259" key="8">
    <source>
        <dbReference type="Pfam" id="PF00479"/>
    </source>
</evidence>
<name>K8WXJ2_9GAMM</name>
<feature type="active site" description="Proton acceptor" evidence="7">
    <location>
        <position position="232"/>
    </location>
</feature>
<feature type="binding site" evidence="7">
    <location>
        <position position="170"/>
    </location>
    <ligand>
        <name>substrate</name>
    </ligand>
</feature>
<evidence type="ECO:0000256" key="7">
    <source>
        <dbReference type="HAMAP-Rule" id="MF_00966"/>
    </source>
</evidence>
<dbReference type="PIRSF" id="PIRSF000110">
    <property type="entry name" value="G6PD"/>
    <property type="match status" value="1"/>
</dbReference>
<keyword evidence="6 7" id="KW-0119">Carbohydrate metabolism</keyword>
<dbReference type="PROSITE" id="PS00069">
    <property type="entry name" value="G6P_DEHYDROGENASE"/>
    <property type="match status" value="1"/>
</dbReference>
<evidence type="ECO:0000256" key="5">
    <source>
        <dbReference type="ARBA" id="ARBA00023002"/>
    </source>
</evidence>
<dbReference type="GO" id="GO:0004345">
    <property type="term" value="F:glucose-6-phosphate dehydrogenase activity"/>
    <property type="evidence" value="ECO:0007669"/>
    <property type="project" value="UniProtKB-UniRule"/>
</dbReference>
<protein>
    <recommendedName>
        <fullName evidence="7">Glucose-6-phosphate 1-dehydrogenase</fullName>
        <shortName evidence="7">G6PD</shortName>
        <ecNumber evidence="7">1.1.1.49</ecNumber>
    </recommendedName>
</protein>
<comment type="catalytic activity">
    <reaction evidence="7">
        <text>D-glucose 6-phosphate + NADP(+) = 6-phospho-D-glucono-1,5-lactone + NADPH + H(+)</text>
        <dbReference type="Rhea" id="RHEA:15841"/>
        <dbReference type="ChEBI" id="CHEBI:15378"/>
        <dbReference type="ChEBI" id="CHEBI:57783"/>
        <dbReference type="ChEBI" id="CHEBI:57955"/>
        <dbReference type="ChEBI" id="CHEBI:58349"/>
        <dbReference type="ChEBI" id="CHEBI:61548"/>
        <dbReference type="EC" id="1.1.1.49"/>
    </reaction>
</comment>
<comment type="function">
    <text evidence="7">Catalyzes the oxidation of glucose 6-phosphate to 6-phosphogluconolactone.</text>
</comment>
<organism evidence="10 11">
    <name type="scientific">Providencia sneebia DSM 19967</name>
    <dbReference type="NCBI Taxonomy" id="1141660"/>
    <lineage>
        <taxon>Bacteria</taxon>
        <taxon>Pseudomonadati</taxon>
        <taxon>Pseudomonadota</taxon>
        <taxon>Gammaproteobacteria</taxon>
        <taxon>Enterobacterales</taxon>
        <taxon>Morganellaceae</taxon>
        <taxon>Providencia</taxon>
    </lineage>
</organism>
<dbReference type="InterPro" id="IPR019796">
    <property type="entry name" value="G6P_DH_AS"/>
</dbReference>
<dbReference type="Pfam" id="PF00479">
    <property type="entry name" value="G6PD_N"/>
    <property type="match status" value="1"/>
</dbReference>
<comment type="pathway">
    <text evidence="1 7">Carbohydrate degradation; pentose phosphate pathway; D-ribulose 5-phosphate from D-glucose 6-phosphate (oxidative stage): step 1/3.</text>
</comment>
<dbReference type="PANTHER" id="PTHR23429:SF0">
    <property type="entry name" value="GLUCOSE-6-PHOSPHATE 1-DEHYDROGENASE"/>
    <property type="match status" value="1"/>
</dbReference>
<evidence type="ECO:0000259" key="9">
    <source>
        <dbReference type="Pfam" id="PF02781"/>
    </source>
</evidence>
<dbReference type="AlphaFoldDB" id="K8WXJ2"/>
<dbReference type="Gene3D" id="3.30.360.10">
    <property type="entry name" value="Dihydrodipicolinate Reductase, domain 2"/>
    <property type="match status" value="1"/>
</dbReference>
<dbReference type="NCBIfam" id="TIGR00871">
    <property type="entry name" value="zwf"/>
    <property type="match status" value="1"/>
</dbReference>
<evidence type="ECO:0000256" key="4">
    <source>
        <dbReference type="ARBA" id="ARBA00022857"/>
    </source>
</evidence>
<feature type="domain" description="Glucose-6-phosphate dehydrogenase NAD-binding" evidence="8">
    <location>
        <begin position="8"/>
        <end position="179"/>
    </location>
</feature>
<comment type="similarity">
    <text evidence="2 7">Belongs to the glucose-6-phosphate dehydrogenase family.</text>
</comment>
<accession>K8WXJ2</accession>
<dbReference type="Pfam" id="PF02781">
    <property type="entry name" value="G6PD_C"/>
    <property type="match status" value="1"/>
</dbReference>
<dbReference type="PRINTS" id="PR00079">
    <property type="entry name" value="G6PDHDRGNASE"/>
</dbReference>
<dbReference type="InterPro" id="IPR001282">
    <property type="entry name" value="G6P_DH"/>
</dbReference>
<feature type="binding site" evidence="7">
    <location>
        <position position="174"/>
    </location>
    <ligand>
        <name>substrate</name>
    </ligand>
</feature>
<keyword evidence="4 7" id="KW-0521">NADP</keyword>
<comment type="caution">
    <text evidence="10">The sequence shown here is derived from an EMBL/GenBank/DDBJ whole genome shotgun (WGS) entry which is preliminary data.</text>
</comment>
<sequence length="481" mass="54503">MSNRLSLVILGASGDLTKRLLMPSLFRLHRLGLIPELNIIGYSIDKWDREAFLKHIHDALAEFITDFNETEWQAFSEHLDFVSGSLEADALRALESKLTPSALFYLALPPTLFGQAAQAIGQAGLSKESGDNWRRILIEKPFGTDLASAKALREQVHQYWDESQVYRIDHFLGKEATQNLMIFRFANRVLAPVWNAEHIEQVQITYAETLGVENRAVYYDHSGAMRDMLQNHLMQLLTLAAIEPLGRWDGEILRDHKVEVLKSIRPTDDMNADDWAVRGQYCAGQIDGETVTDYCNEPGIPVNTSTETFAALRLEIDNWRWKGVPFYLRSGKRLANNYAEIAVQFKAPAGALPGDVQVDNNWLVFRLAPSMGMDMHMTAKLPGMNLNTHGITLSAPYSQPGQYEVSAYEQLLIDALHGERAHFLRFDEVEWAWRVIDPALKAWQKGMPDLYKAGTAGPDTQSRIMRAGHQWRSLFESEENE</sequence>
<reference evidence="10 11" key="1">
    <citation type="journal article" date="2012" name="BMC Genomics">
        <title>Comparative genomics of bacteria in the genus Providencia isolated from wild Drosophila melanogaster.</title>
        <authorList>
            <person name="Galac M.R."/>
            <person name="Lazzaro B.P."/>
        </authorList>
    </citation>
    <scope>NUCLEOTIDE SEQUENCE [LARGE SCALE GENOMIC DNA]</scope>
    <source>
        <strain evidence="10 11">DSM 19967</strain>
    </source>
</reference>
<dbReference type="HOGENOM" id="CLU_013524_5_0_6"/>
<dbReference type="PATRIC" id="fig|1141660.3.peg.493"/>
<dbReference type="InterPro" id="IPR022674">
    <property type="entry name" value="G6P_DH_NAD-bd"/>
</dbReference>
<evidence type="ECO:0000256" key="2">
    <source>
        <dbReference type="ARBA" id="ARBA00009975"/>
    </source>
</evidence>
<evidence type="ECO:0000256" key="3">
    <source>
        <dbReference type="ARBA" id="ARBA00022526"/>
    </source>
</evidence>
<feature type="binding site" evidence="7">
    <location>
        <position position="227"/>
    </location>
    <ligand>
        <name>substrate</name>
    </ligand>
</feature>
<evidence type="ECO:0000256" key="6">
    <source>
        <dbReference type="ARBA" id="ARBA00023277"/>
    </source>
</evidence>
<evidence type="ECO:0000313" key="11">
    <source>
        <dbReference type="Proteomes" id="UP000010290"/>
    </source>
</evidence>
<dbReference type="EC" id="1.1.1.49" evidence="7"/>
<dbReference type="GO" id="GO:0006006">
    <property type="term" value="P:glucose metabolic process"/>
    <property type="evidence" value="ECO:0007669"/>
    <property type="project" value="UniProtKB-KW"/>
</dbReference>
<feature type="domain" description="Glucose-6-phosphate dehydrogenase C-terminal" evidence="9">
    <location>
        <begin position="181"/>
        <end position="472"/>
    </location>
</feature>
<proteinExistence type="inferred from homology"/>
<dbReference type="InterPro" id="IPR036291">
    <property type="entry name" value="NAD(P)-bd_dom_sf"/>
</dbReference>
<dbReference type="SUPFAM" id="SSF51735">
    <property type="entry name" value="NAD(P)-binding Rossmann-fold domains"/>
    <property type="match status" value="1"/>
</dbReference>
<dbReference type="GO" id="GO:0050661">
    <property type="term" value="F:NADP binding"/>
    <property type="evidence" value="ECO:0007669"/>
    <property type="project" value="UniProtKB-UniRule"/>
</dbReference>
<evidence type="ECO:0000313" key="10">
    <source>
        <dbReference type="EMBL" id="EKT60915.1"/>
    </source>
</evidence>
<feature type="binding site" evidence="7">
    <location>
        <position position="140"/>
    </location>
    <ligand>
        <name>NADP(+)</name>
        <dbReference type="ChEBI" id="CHEBI:58349"/>
    </ligand>
</feature>
<dbReference type="EMBL" id="AKKN01000003">
    <property type="protein sequence ID" value="EKT60915.1"/>
    <property type="molecule type" value="Genomic_DNA"/>
</dbReference>
<evidence type="ECO:0000256" key="1">
    <source>
        <dbReference type="ARBA" id="ARBA00004937"/>
    </source>
</evidence>
<dbReference type="HAMAP" id="MF_00966">
    <property type="entry name" value="G6PD"/>
    <property type="match status" value="1"/>
</dbReference>
<keyword evidence="11" id="KW-1185">Reference proteome</keyword>
<dbReference type="Gene3D" id="3.40.50.720">
    <property type="entry name" value="NAD(P)-binding Rossmann-like Domain"/>
    <property type="match status" value="1"/>
</dbReference>
<dbReference type="Proteomes" id="UP000010290">
    <property type="component" value="Chromosome"/>
</dbReference>
<dbReference type="GO" id="GO:0005829">
    <property type="term" value="C:cytosol"/>
    <property type="evidence" value="ECO:0007669"/>
    <property type="project" value="TreeGrafter"/>
</dbReference>
<feature type="binding site" evidence="7">
    <location>
        <position position="208"/>
    </location>
    <ligand>
        <name>substrate</name>
    </ligand>
</feature>
<dbReference type="PANTHER" id="PTHR23429">
    <property type="entry name" value="GLUCOSE-6-PHOSPHATE 1-DEHYDROGENASE G6PD"/>
    <property type="match status" value="1"/>
</dbReference>